<accession>A0A0A9CTA1</accession>
<dbReference type="EMBL" id="GBRH01220262">
    <property type="protein sequence ID" value="JAD77633.1"/>
    <property type="molecule type" value="Transcribed_RNA"/>
</dbReference>
<evidence type="ECO:0000256" key="1">
    <source>
        <dbReference type="SAM" id="Phobius"/>
    </source>
</evidence>
<keyword evidence="1" id="KW-1133">Transmembrane helix</keyword>
<evidence type="ECO:0000313" key="2">
    <source>
        <dbReference type="EMBL" id="JAD77633.1"/>
    </source>
</evidence>
<reference evidence="2" key="1">
    <citation type="submission" date="2014-09" db="EMBL/GenBank/DDBJ databases">
        <authorList>
            <person name="Magalhaes I.L.F."/>
            <person name="Oliveira U."/>
            <person name="Santos F.R."/>
            <person name="Vidigal T.H.D.A."/>
            <person name="Brescovit A.D."/>
            <person name="Santos A.J."/>
        </authorList>
    </citation>
    <scope>NUCLEOTIDE SEQUENCE</scope>
    <source>
        <tissue evidence="2">Shoot tissue taken approximately 20 cm above the soil surface</tissue>
    </source>
</reference>
<sequence length="44" mass="4957">MFITSCSTCTTYSLLQIAYVFTLAFVKPVLIWCCSNLLLIDNCC</sequence>
<protein>
    <submittedName>
        <fullName evidence="2">Uncharacterized protein</fullName>
    </submittedName>
</protein>
<name>A0A0A9CTA1_ARUDO</name>
<dbReference type="AlphaFoldDB" id="A0A0A9CTA1"/>
<keyword evidence="1" id="KW-0472">Membrane</keyword>
<reference evidence="2" key="2">
    <citation type="journal article" date="2015" name="Data Brief">
        <title>Shoot transcriptome of the giant reed, Arundo donax.</title>
        <authorList>
            <person name="Barrero R.A."/>
            <person name="Guerrero F.D."/>
            <person name="Moolhuijzen P."/>
            <person name="Goolsby J.A."/>
            <person name="Tidwell J."/>
            <person name="Bellgard S.E."/>
            <person name="Bellgard M.I."/>
        </authorList>
    </citation>
    <scope>NUCLEOTIDE SEQUENCE</scope>
    <source>
        <tissue evidence="2">Shoot tissue taken approximately 20 cm above the soil surface</tissue>
    </source>
</reference>
<keyword evidence="1" id="KW-0812">Transmembrane</keyword>
<feature type="transmembrane region" description="Helical" evidence="1">
    <location>
        <begin position="17"/>
        <end position="40"/>
    </location>
</feature>
<proteinExistence type="predicted"/>
<organism evidence="2">
    <name type="scientific">Arundo donax</name>
    <name type="common">Giant reed</name>
    <name type="synonym">Donax arundinaceus</name>
    <dbReference type="NCBI Taxonomy" id="35708"/>
    <lineage>
        <taxon>Eukaryota</taxon>
        <taxon>Viridiplantae</taxon>
        <taxon>Streptophyta</taxon>
        <taxon>Embryophyta</taxon>
        <taxon>Tracheophyta</taxon>
        <taxon>Spermatophyta</taxon>
        <taxon>Magnoliopsida</taxon>
        <taxon>Liliopsida</taxon>
        <taxon>Poales</taxon>
        <taxon>Poaceae</taxon>
        <taxon>PACMAD clade</taxon>
        <taxon>Arundinoideae</taxon>
        <taxon>Arundineae</taxon>
        <taxon>Arundo</taxon>
    </lineage>
</organism>